<proteinExistence type="predicted"/>
<dbReference type="NCBIfam" id="TIGR02450">
    <property type="entry name" value="TIGR02450 family Trp-rich protein"/>
    <property type="match status" value="1"/>
</dbReference>
<protein>
    <recommendedName>
        <fullName evidence="3">Encoded protein</fullName>
    </recommendedName>
</protein>
<comment type="caution">
    <text evidence="1">The sequence shown here is derived from an EMBL/GenBank/DDBJ whole genome shotgun (WGS) entry which is preliminary data.</text>
</comment>
<keyword evidence="2" id="KW-1185">Reference proteome</keyword>
<dbReference type="Proteomes" id="UP000815325">
    <property type="component" value="Unassembled WGS sequence"/>
</dbReference>
<evidence type="ECO:0000313" key="2">
    <source>
        <dbReference type="Proteomes" id="UP000815325"/>
    </source>
</evidence>
<accession>A0ABQ7H2K1</accession>
<reference evidence="1" key="1">
    <citation type="submission" date="2017-08" db="EMBL/GenBank/DDBJ databases">
        <authorList>
            <person name="Polle J.E."/>
            <person name="Barry K."/>
            <person name="Cushman J."/>
            <person name="Schmutz J."/>
            <person name="Tran D."/>
            <person name="Hathwaick L.T."/>
            <person name="Yim W.C."/>
            <person name="Jenkins J."/>
            <person name="Mckie-Krisberg Z.M."/>
            <person name="Prochnik S."/>
            <person name="Lindquist E."/>
            <person name="Dockter R.B."/>
            <person name="Adam C."/>
            <person name="Molina H."/>
            <person name="Bunkerborg J."/>
            <person name="Jin E."/>
            <person name="Buchheim M."/>
            <person name="Magnuson J."/>
        </authorList>
    </citation>
    <scope>NUCLEOTIDE SEQUENCE</scope>
    <source>
        <strain evidence="1">CCAP 19/18</strain>
    </source>
</reference>
<name>A0ABQ7H2K1_DUNSA</name>
<dbReference type="InterPro" id="IPR012663">
    <property type="entry name" value="CHP02450_Tryp"/>
</dbReference>
<dbReference type="EMBL" id="MU069495">
    <property type="protein sequence ID" value="KAF5841080.1"/>
    <property type="molecule type" value="Genomic_DNA"/>
</dbReference>
<gene>
    <name evidence="1" type="ORF">DUNSADRAFT_14479</name>
</gene>
<evidence type="ECO:0000313" key="1">
    <source>
        <dbReference type="EMBL" id="KAF5841080.1"/>
    </source>
</evidence>
<organism evidence="1 2">
    <name type="scientific">Dunaliella salina</name>
    <name type="common">Green alga</name>
    <name type="synonym">Protococcus salinus</name>
    <dbReference type="NCBI Taxonomy" id="3046"/>
    <lineage>
        <taxon>Eukaryota</taxon>
        <taxon>Viridiplantae</taxon>
        <taxon>Chlorophyta</taxon>
        <taxon>core chlorophytes</taxon>
        <taxon>Chlorophyceae</taxon>
        <taxon>CS clade</taxon>
        <taxon>Chlamydomonadales</taxon>
        <taxon>Dunaliellaceae</taxon>
        <taxon>Dunaliella</taxon>
    </lineage>
</organism>
<dbReference type="Pfam" id="PF09493">
    <property type="entry name" value="DUF2389"/>
    <property type="match status" value="1"/>
</dbReference>
<evidence type="ECO:0008006" key="3">
    <source>
        <dbReference type="Google" id="ProtNLM"/>
    </source>
</evidence>
<sequence length="101" mass="11084">MAETVGWRHFRVKQLQKKGKGMAFVLMQASCDPSAQLWVNRDALRDRTLWAAGWVQMALVKNPQSMIQLGKGAPCRACSGTGQVACKQCLRAPSGTPLIQL</sequence>